<protein>
    <recommendedName>
        <fullName evidence="3">Protein xylosyltransferase</fullName>
    </recommendedName>
</protein>
<comment type="caution">
    <text evidence="1">The sequence shown here is derived from an EMBL/GenBank/DDBJ whole genome shotgun (WGS) entry which is preliminary data.</text>
</comment>
<proteinExistence type="predicted"/>
<dbReference type="EMBL" id="CAUYUJ010014669">
    <property type="protein sequence ID" value="CAK0844500.1"/>
    <property type="molecule type" value="Genomic_DNA"/>
</dbReference>
<reference evidence="1" key="1">
    <citation type="submission" date="2023-10" db="EMBL/GenBank/DDBJ databases">
        <authorList>
            <person name="Chen Y."/>
            <person name="Shah S."/>
            <person name="Dougan E. K."/>
            <person name="Thang M."/>
            <person name="Chan C."/>
        </authorList>
    </citation>
    <scope>NUCLEOTIDE SEQUENCE [LARGE SCALE GENOMIC DNA]</scope>
</reference>
<evidence type="ECO:0000313" key="2">
    <source>
        <dbReference type="Proteomes" id="UP001189429"/>
    </source>
</evidence>
<dbReference type="Gene3D" id="3.90.550.10">
    <property type="entry name" value="Spore Coat Polysaccharide Biosynthesis Protein SpsA, Chain A"/>
    <property type="match status" value="1"/>
</dbReference>
<name>A0ABN9TFB0_9DINO</name>
<dbReference type="Proteomes" id="UP001189429">
    <property type="component" value="Unassembled WGS sequence"/>
</dbReference>
<dbReference type="InterPro" id="IPR029044">
    <property type="entry name" value="Nucleotide-diphossugar_trans"/>
</dbReference>
<accession>A0ABN9TFB0</accession>
<evidence type="ECO:0008006" key="3">
    <source>
        <dbReference type="Google" id="ProtNLM"/>
    </source>
</evidence>
<dbReference type="SUPFAM" id="SSF53448">
    <property type="entry name" value="Nucleotide-diphospho-sugar transferases"/>
    <property type="match status" value="1"/>
</dbReference>
<evidence type="ECO:0000313" key="1">
    <source>
        <dbReference type="EMBL" id="CAK0844500.1"/>
    </source>
</evidence>
<sequence length="192" mass="22366">MNQFFTKVMYEYQALDKYRYYLHIDADFAFMADLDNDHFCMMAKTGRKFMWQTCQDIWVKECSHGRWEWFQQYQQTRGLTVQDPDIWNERLAQQVYVDYAGMVDLDSCGGVRRGRASLPESLVGSDQTYYLFVFALLESHSSVGENGFDWGLAGTYGRRCHKYTVDLPFNSVTGNNEPIDCKHPLSLGEHGK</sequence>
<organism evidence="1 2">
    <name type="scientific">Prorocentrum cordatum</name>
    <dbReference type="NCBI Taxonomy" id="2364126"/>
    <lineage>
        <taxon>Eukaryota</taxon>
        <taxon>Sar</taxon>
        <taxon>Alveolata</taxon>
        <taxon>Dinophyceae</taxon>
        <taxon>Prorocentrales</taxon>
        <taxon>Prorocentraceae</taxon>
        <taxon>Prorocentrum</taxon>
    </lineage>
</organism>
<gene>
    <name evidence="1" type="ORF">PCOR1329_LOCUS38577</name>
</gene>
<keyword evidence="2" id="KW-1185">Reference proteome</keyword>